<sequence>MINRINWANRNQARKYIILAHGKVYLVPCRAESPCENCTNNEKMCEEIYSATAQFFKNREYMSLNDSGQATEALKEALCKNHQIMCFRDNVIYGLSDDKPAKDNERQFMQKLKNCPAGPEY</sequence>
<proteinExistence type="predicted"/>
<name>A0A4V5ZZV9_STECR</name>
<evidence type="ECO:0000313" key="1">
    <source>
        <dbReference type="EMBL" id="TKR69145.1"/>
    </source>
</evidence>
<dbReference type="EMBL" id="AZBU02000007">
    <property type="protein sequence ID" value="TKR69145.1"/>
    <property type="molecule type" value="Genomic_DNA"/>
</dbReference>
<evidence type="ECO:0000313" key="2">
    <source>
        <dbReference type="Proteomes" id="UP000298663"/>
    </source>
</evidence>
<accession>A0A4V5ZZV9</accession>
<dbReference type="Proteomes" id="UP000298663">
    <property type="component" value="Unassembled WGS sequence"/>
</dbReference>
<reference evidence="1 2" key="1">
    <citation type="journal article" date="2015" name="Genome Biol.">
        <title>Comparative genomics of Steinernema reveals deeply conserved gene regulatory networks.</title>
        <authorList>
            <person name="Dillman A.R."/>
            <person name="Macchietto M."/>
            <person name="Porter C.F."/>
            <person name="Rogers A."/>
            <person name="Williams B."/>
            <person name="Antoshechkin I."/>
            <person name="Lee M.M."/>
            <person name="Goodwin Z."/>
            <person name="Lu X."/>
            <person name="Lewis E.E."/>
            <person name="Goodrich-Blair H."/>
            <person name="Stock S.P."/>
            <person name="Adams B.J."/>
            <person name="Sternberg P.W."/>
            <person name="Mortazavi A."/>
        </authorList>
    </citation>
    <scope>NUCLEOTIDE SEQUENCE [LARGE SCALE GENOMIC DNA]</scope>
    <source>
        <strain evidence="1 2">ALL</strain>
    </source>
</reference>
<organism evidence="1 2">
    <name type="scientific">Steinernema carpocapsae</name>
    <name type="common">Entomopathogenic nematode</name>
    <dbReference type="NCBI Taxonomy" id="34508"/>
    <lineage>
        <taxon>Eukaryota</taxon>
        <taxon>Metazoa</taxon>
        <taxon>Ecdysozoa</taxon>
        <taxon>Nematoda</taxon>
        <taxon>Chromadorea</taxon>
        <taxon>Rhabditida</taxon>
        <taxon>Tylenchina</taxon>
        <taxon>Panagrolaimomorpha</taxon>
        <taxon>Strongyloidoidea</taxon>
        <taxon>Steinernematidae</taxon>
        <taxon>Steinernema</taxon>
    </lineage>
</organism>
<reference evidence="1 2" key="2">
    <citation type="journal article" date="2019" name="G3 (Bethesda)">
        <title>Hybrid Assembly of the Genome of the Entomopathogenic Nematode Steinernema carpocapsae Identifies the X-Chromosome.</title>
        <authorList>
            <person name="Serra L."/>
            <person name="Macchietto M."/>
            <person name="Macias-Munoz A."/>
            <person name="McGill C.J."/>
            <person name="Rodriguez I.M."/>
            <person name="Rodriguez B."/>
            <person name="Murad R."/>
            <person name="Mortazavi A."/>
        </authorList>
    </citation>
    <scope>NUCLEOTIDE SEQUENCE [LARGE SCALE GENOMIC DNA]</scope>
    <source>
        <strain evidence="1 2">ALL</strain>
    </source>
</reference>
<gene>
    <name evidence="1" type="ORF">L596_021336</name>
</gene>
<keyword evidence="2" id="KW-1185">Reference proteome</keyword>
<protein>
    <submittedName>
        <fullName evidence="1">Uncharacterized protein</fullName>
    </submittedName>
</protein>
<dbReference type="AlphaFoldDB" id="A0A4V5ZZV9"/>
<comment type="caution">
    <text evidence="1">The sequence shown here is derived from an EMBL/GenBank/DDBJ whole genome shotgun (WGS) entry which is preliminary data.</text>
</comment>